<proteinExistence type="predicted"/>
<evidence type="ECO:0000313" key="4">
    <source>
        <dbReference type="Proteomes" id="UP001239445"/>
    </source>
</evidence>
<name>A0AAJ0F7B6_9PEZI</name>
<feature type="compositionally biased region" description="Polar residues" evidence="1">
    <location>
        <begin position="141"/>
        <end position="151"/>
    </location>
</feature>
<keyword evidence="2" id="KW-0812">Transmembrane</keyword>
<feature type="region of interest" description="Disordered" evidence="1">
    <location>
        <begin position="197"/>
        <end position="216"/>
    </location>
</feature>
<dbReference type="Proteomes" id="UP001239445">
    <property type="component" value="Unassembled WGS sequence"/>
</dbReference>
<keyword evidence="4" id="KW-1185">Reference proteome</keyword>
<keyword evidence="2" id="KW-1133">Transmembrane helix</keyword>
<evidence type="ECO:0000256" key="2">
    <source>
        <dbReference type="SAM" id="Phobius"/>
    </source>
</evidence>
<feature type="compositionally biased region" description="Polar residues" evidence="1">
    <location>
        <begin position="204"/>
        <end position="216"/>
    </location>
</feature>
<feature type="transmembrane region" description="Helical" evidence="2">
    <location>
        <begin position="16"/>
        <end position="41"/>
    </location>
</feature>
<reference evidence="3" key="1">
    <citation type="submission" date="2023-06" db="EMBL/GenBank/DDBJ databases">
        <title>Genome-scale phylogeny and comparative genomics of the fungal order Sordariales.</title>
        <authorList>
            <consortium name="Lawrence Berkeley National Laboratory"/>
            <person name="Hensen N."/>
            <person name="Bonometti L."/>
            <person name="Westerberg I."/>
            <person name="Brannstrom I.O."/>
            <person name="Guillou S."/>
            <person name="Cros-Aarteil S."/>
            <person name="Calhoun S."/>
            <person name="Haridas S."/>
            <person name="Kuo A."/>
            <person name="Mondo S."/>
            <person name="Pangilinan J."/>
            <person name="Riley R."/>
            <person name="Labutti K."/>
            <person name="Andreopoulos B."/>
            <person name="Lipzen A."/>
            <person name="Chen C."/>
            <person name="Yanf M."/>
            <person name="Daum C."/>
            <person name="Ng V."/>
            <person name="Clum A."/>
            <person name="Steindorff A."/>
            <person name="Ohm R."/>
            <person name="Martin F."/>
            <person name="Silar P."/>
            <person name="Natvig D."/>
            <person name="Lalanne C."/>
            <person name="Gautier V."/>
            <person name="Ament-Velasquez S.L."/>
            <person name="Kruys A."/>
            <person name="Hutchinson M.I."/>
            <person name="Powell A.J."/>
            <person name="Barry K."/>
            <person name="Miller A.N."/>
            <person name="Grigoriev I.V."/>
            <person name="Debuchy R."/>
            <person name="Gladieux P."/>
            <person name="Thoren M.H."/>
            <person name="Johannesson H."/>
        </authorList>
    </citation>
    <scope>NUCLEOTIDE SEQUENCE</scope>
    <source>
        <strain evidence="3">PSN4</strain>
    </source>
</reference>
<dbReference type="EMBL" id="MU839843">
    <property type="protein sequence ID" value="KAK1751020.1"/>
    <property type="molecule type" value="Genomic_DNA"/>
</dbReference>
<feature type="region of interest" description="Disordered" evidence="1">
    <location>
        <begin position="135"/>
        <end position="159"/>
    </location>
</feature>
<accession>A0AAJ0F7B6</accession>
<evidence type="ECO:0000313" key="3">
    <source>
        <dbReference type="EMBL" id="KAK1751020.1"/>
    </source>
</evidence>
<protein>
    <submittedName>
        <fullName evidence="3">Uncharacterized protein</fullName>
    </submittedName>
</protein>
<dbReference type="AlphaFoldDB" id="A0AAJ0F7B6"/>
<comment type="caution">
    <text evidence="3">The sequence shown here is derived from an EMBL/GenBank/DDBJ whole genome shotgun (WGS) entry which is preliminary data.</text>
</comment>
<evidence type="ECO:0000256" key="1">
    <source>
        <dbReference type="SAM" id="MobiDB-lite"/>
    </source>
</evidence>
<gene>
    <name evidence="3" type="ORF">QBC47DRAFT_364576</name>
</gene>
<organism evidence="3 4">
    <name type="scientific">Echria macrotheca</name>
    <dbReference type="NCBI Taxonomy" id="438768"/>
    <lineage>
        <taxon>Eukaryota</taxon>
        <taxon>Fungi</taxon>
        <taxon>Dikarya</taxon>
        <taxon>Ascomycota</taxon>
        <taxon>Pezizomycotina</taxon>
        <taxon>Sordariomycetes</taxon>
        <taxon>Sordariomycetidae</taxon>
        <taxon>Sordariales</taxon>
        <taxon>Schizotheciaceae</taxon>
        <taxon>Echria</taxon>
    </lineage>
</organism>
<keyword evidence="2" id="KW-0472">Membrane</keyword>
<sequence>MATVGNSIQRFVAQPWAVWTFIIAGSLLTTLCGAALAAILLQYRPMPKRYGIPEFDVFSEPAIQLGTLRQKVPAASETKEVMLGQFLQELSFSERPSLLRLAKVLEGKRIISRLAGSRGNGTRILIIRDSLPAMEKDETRSQQGVNKVSQKADTADSTASTVAAERIAGVYGSDAIKKDDAICLAEYEAAAIQGRNRALGSDAASGSQTTPDRSEG</sequence>